<dbReference type="InterPro" id="IPR050951">
    <property type="entry name" value="Retrovirus_Pol_polyprotein"/>
</dbReference>
<protein>
    <submittedName>
        <fullName evidence="3">Transposon Ty3-G Gag-Pol poly</fullName>
    </submittedName>
</protein>
<dbReference type="FunFam" id="3.30.70.270:FF:000026">
    <property type="entry name" value="Transposon Ty3-G Gag-Pol polyprotein"/>
    <property type="match status" value="1"/>
</dbReference>
<dbReference type="SUPFAM" id="SSF56672">
    <property type="entry name" value="DNA/RNA polymerases"/>
    <property type="match status" value="1"/>
</dbReference>
<dbReference type="AlphaFoldDB" id="A0A7D9I5W1"/>
<dbReference type="Pfam" id="PF17919">
    <property type="entry name" value="RT_RNaseH_2"/>
    <property type="match status" value="1"/>
</dbReference>
<dbReference type="InterPro" id="IPR043128">
    <property type="entry name" value="Rev_trsase/Diguanyl_cyclase"/>
</dbReference>
<dbReference type="Gene3D" id="3.30.420.10">
    <property type="entry name" value="Ribonuclease H-like superfamily/Ribonuclease H"/>
    <property type="match status" value="1"/>
</dbReference>
<dbReference type="Pfam" id="PF00638">
    <property type="entry name" value="Ran_BP1"/>
    <property type="match status" value="1"/>
</dbReference>
<feature type="region of interest" description="Disordered" evidence="2">
    <location>
        <begin position="522"/>
        <end position="555"/>
    </location>
</feature>
<dbReference type="InterPro" id="IPR011993">
    <property type="entry name" value="PH-like_dom_sf"/>
</dbReference>
<evidence type="ECO:0000256" key="2">
    <source>
        <dbReference type="SAM" id="MobiDB-lite"/>
    </source>
</evidence>
<keyword evidence="1" id="KW-0511">Multifunctional enzyme</keyword>
<feature type="non-terminal residue" evidence="3">
    <location>
        <position position="1"/>
    </location>
</feature>
<dbReference type="Gene3D" id="2.30.29.30">
    <property type="entry name" value="Pleckstrin-homology domain (PH domain)/Phosphotyrosine-binding domain (PTB)"/>
    <property type="match status" value="1"/>
</dbReference>
<reference evidence="3" key="1">
    <citation type="submission" date="2020-04" db="EMBL/GenBank/DDBJ databases">
        <authorList>
            <person name="Alioto T."/>
            <person name="Alioto T."/>
            <person name="Gomez Garrido J."/>
        </authorList>
    </citation>
    <scope>NUCLEOTIDE SEQUENCE</scope>
    <source>
        <strain evidence="3">A484AB</strain>
    </source>
</reference>
<dbReference type="InterPro" id="IPR043502">
    <property type="entry name" value="DNA/RNA_pol_sf"/>
</dbReference>
<dbReference type="SMART" id="SM00160">
    <property type="entry name" value="RanBD"/>
    <property type="match status" value="1"/>
</dbReference>
<accession>A0A7D9I5W1</accession>
<feature type="region of interest" description="Disordered" evidence="2">
    <location>
        <begin position="361"/>
        <end position="382"/>
    </location>
</feature>
<dbReference type="EMBL" id="CACRXK020003224">
    <property type="protein sequence ID" value="CAB3997905.1"/>
    <property type="molecule type" value="Genomic_DNA"/>
</dbReference>
<evidence type="ECO:0000313" key="3">
    <source>
        <dbReference type="EMBL" id="CAB3997905.1"/>
    </source>
</evidence>
<dbReference type="PANTHER" id="PTHR37984">
    <property type="entry name" value="PROTEIN CBG26694"/>
    <property type="match status" value="1"/>
</dbReference>
<dbReference type="SUPFAM" id="SSF50729">
    <property type="entry name" value="PH domain-like"/>
    <property type="match status" value="1"/>
</dbReference>
<evidence type="ECO:0000256" key="1">
    <source>
        <dbReference type="ARBA" id="ARBA00023268"/>
    </source>
</evidence>
<feature type="compositionally biased region" description="Polar residues" evidence="2">
    <location>
        <begin position="522"/>
        <end position="539"/>
    </location>
</feature>
<dbReference type="InterPro" id="IPR036397">
    <property type="entry name" value="RNaseH_sf"/>
</dbReference>
<dbReference type="PROSITE" id="PS50196">
    <property type="entry name" value="RANBD1"/>
    <property type="match status" value="1"/>
</dbReference>
<sequence length="672" mass="75111">CDPNEEWSRETWYQMRAIVELSPPTSVSELRRLLGMINYLGKFLPDLSTVLQPLNDLLKGSSTWVWGPSQAETFEKVKQLISSAPALAFYNPNRKTVVSSDASSYGLGGVLLQEGDDKSLRPVAFCSRTLTQTEQNYAQIEKECLAAVWTCEKFYRYLSGLPVFELRTDHKPLVPLINQQTLDKVPIRCQRLLMRLLIPASMRMEMLQRIHDDGKKYLVVVDYYSRYLELVYVPDLTSRTVIAKLKSIFARWGVPEILISDNGPPFFSEDFRSFSVQYGFLHVSSSPHYPQANGEAESAVKIAKRILKQTDPFLALMVYRATPIPATGVSPSQLIMGRQIRTTIPTLSRISLSRANLSTRIKKARRRVPGSESTNTFKGFQGFGIPQNSSTPMVNNASNTFTGFKGFGNQSEKKEIRNEQTSNSSVKTANSDSAYMTQLKRLNQEVCEWIKKHINENPYVDLSPIFKDYEKHLLNLEKKFPAVNKPAGVNEVASTKVTTVLTANVQAVRGLSSSVGMPTLNGNTCLNSSQPDVVKSSGTEADDAPKTQSQVKSTPEEDAFYSTRCKLFFKRDNDWSELGVGMLSLKKTSSKKMQVLVRNDTALGKIILNVFVTEATPTSRSGKNNILLMSVPNPPVFIGKEGDNTKPASYLIRVKTAENADELHKHLQTAKD</sequence>
<keyword evidence="4" id="KW-1185">Reference proteome</keyword>
<dbReference type="InterPro" id="IPR000156">
    <property type="entry name" value="Ran_bind_dom"/>
</dbReference>
<dbReference type="CDD" id="cd13170">
    <property type="entry name" value="RanBD_NUP50"/>
    <property type="match status" value="1"/>
</dbReference>
<evidence type="ECO:0000313" key="4">
    <source>
        <dbReference type="Proteomes" id="UP001152795"/>
    </source>
</evidence>
<dbReference type="FunFam" id="3.30.420.10:FF:000063">
    <property type="entry name" value="Retrovirus-related Pol polyprotein from transposon 297-like Protein"/>
    <property type="match status" value="1"/>
</dbReference>
<dbReference type="InterPro" id="IPR001584">
    <property type="entry name" value="Integrase_cat-core"/>
</dbReference>
<dbReference type="InterPro" id="IPR041577">
    <property type="entry name" value="RT_RNaseH_2"/>
</dbReference>
<gene>
    <name evidence="3" type="ORF">PACLA_8A041374</name>
</gene>
<dbReference type="GO" id="GO:0003676">
    <property type="term" value="F:nucleic acid binding"/>
    <property type="evidence" value="ECO:0007669"/>
    <property type="project" value="InterPro"/>
</dbReference>
<dbReference type="InterPro" id="IPR012337">
    <property type="entry name" value="RNaseH-like_sf"/>
</dbReference>
<proteinExistence type="predicted"/>
<dbReference type="Pfam" id="PF00665">
    <property type="entry name" value="rve"/>
    <property type="match status" value="1"/>
</dbReference>
<organism evidence="3 4">
    <name type="scientific">Paramuricea clavata</name>
    <name type="common">Red gorgonian</name>
    <name type="synonym">Violescent sea-whip</name>
    <dbReference type="NCBI Taxonomy" id="317549"/>
    <lineage>
        <taxon>Eukaryota</taxon>
        <taxon>Metazoa</taxon>
        <taxon>Cnidaria</taxon>
        <taxon>Anthozoa</taxon>
        <taxon>Octocorallia</taxon>
        <taxon>Malacalcyonacea</taxon>
        <taxon>Plexauridae</taxon>
        <taxon>Paramuricea</taxon>
    </lineage>
</organism>
<dbReference type="OrthoDB" id="10062131at2759"/>
<comment type="caution">
    <text evidence="3">The sequence shown here is derived from an EMBL/GenBank/DDBJ whole genome shotgun (WGS) entry which is preliminary data.</text>
</comment>
<name>A0A7D9I5W1_PARCT</name>
<dbReference type="PANTHER" id="PTHR37984:SF5">
    <property type="entry name" value="PROTEIN NYNRIN-LIKE"/>
    <property type="match status" value="1"/>
</dbReference>
<dbReference type="SUPFAM" id="SSF53098">
    <property type="entry name" value="Ribonuclease H-like"/>
    <property type="match status" value="1"/>
</dbReference>
<dbReference type="GO" id="GO:0015074">
    <property type="term" value="P:DNA integration"/>
    <property type="evidence" value="ECO:0007669"/>
    <property type="project" value="InterPro"/>
</dbReference>
<dbReference type="Proteomes" id="UP001152795">
    <property type="component" value="Unassembled WGS sequence"/>
</dbReference>
<dbReference type="Gene3D" id="3.30.70.270">
    <property type="match status" value="1"/>
</dbReference>
<dbReference type="PROSITE" id="PS50994">
    <property type="entry name" value="INTEGRASE"/>
    <property type="match status" value="1"/>
</dbReference>
<dbReference type="CDD" id="cd09274">
    <property type="entry name" value="RNase_HI_RT_Ty3"/>
    <property type="match status" value="1"/>
</dbReference>
<dbReference type="GO" id="GO:0003824">
    <property type="term" value="F:catalytic activity"/>
    <property type="evidence" value="ECO:0007669"/>
    <property type="project" value="UniProtKB-KW"/>
</dbReference>